<keyword evidence="3" id="KW-1185">Reference proteome</keyword>
<name>A0A2R5GHS8_9STRA</name>
<accession>A0A2R5GHS8</accession>
<sequence>MSFLAKALLLGTAIVVSGFASGVDAVTPKWPSVFSTTYESYWLNTTGKYLYLEHGSKGPAERIDFDDGSRDHLCSTFHKNTPCSQLTTQGFRYLHFPEIDDCCKCCTYVEGTYECGGVLSPKWLSNATGNVAYHGIETVRGHACHKWTIVGLMPEHPNFYWQSVETGLPCGLQGYNYLKTPAERADDQYLFDVDTMRLEASESLFQVPELCKGSRYCGDPVCATGPELDTLALA</sequence>
<comment type="caution">
    <text evidence="2">The sequence shown here is derived from an EMBL/GenBank/DDBJ whole genome shotgun (WGS) entry which is preliminary data.</text>
</comment>
<gene>
    <name evidence="2" type="ORF">FCC1311_044262</name>
</gene>
<reference evidence="2 3" key="1">
    <citation type="submission" date="2017-12" db="EMBL/GenBank/DDBJ databases">
        <title>Sequencing, de novo assembly and annotation of complete genome of a new Thraustochytrid species, strain FCC1311.</title>
        <authorList>
            <person name="Sedici K."/>
            <person name="Godart F."/>
            <person name="Aiese Cigliano R."/>
            <person name="Sanseverino W."/>
            <person name="Barakat M."/>
            <person name="Ortet P."/>
            <person name="Marechal E."/>
            <person name="Cagnac O."/>
            <person name="Amato A."/>
        </authorList>
    </citation>
    <scope>NUCLEOTIDE SEQUENCE [LARGE SCALE GENOMIC DNA]</scope>
</reference>
<dbReference type="AlphaFoldDB" id="A0A2R5GHS8"/>
<evidence type="ECO:0000313" key="3">
    <source>
        <dbReference type="Proteomes" id="UP000241890"/>
    </source>
</evidence>
<feature type="chain" id="PRO_5015319657" evidence="1">
    <location>
        <begin position="26"/>
        <end position="234"/>
    </location>
</feature>
<evidence type="ECO:0000256" key="1">
    <source>
        <dbReference type="SAM" id="SignalP"/>
    </source>
</evidence>
<dbReference type="InParanoid" id="A0A2R5GHS8"/>
<evidence type="ECO:0000313" key="2">
    <source>
        <dbReference type="EMBL" id="GBG28203.1"/>
    </source>
</evidence>
<keyword evidence="1" id="KW-0732">Signal</keyword>
<feature type="signal peptide" evidence="1">
    <location>
        <begin position="1"/>
        <end position="25"/>
    </location>
</feature>
<dbReference type="EMBL" id="BEYU01000040">
    <property type="protein sequence ID" value="GBG28203.1"/>
    <property type="molecule type" value="Genomic_DNA"/>
</dbReference>
<proteinExistence type="predicted"/>
<dbReference type="Proteomes" id="UP000241890">
    <property type="component" value="Unassembled WGS sequence"/>
</dbReference>
<dbReference type="OrthoDB" id="406551at2759"/>
<protein>
    <submittedName>
        <fullName evidence="2">Uncharacterized protein</fullName>
    </submittedName>
</protein>
<organism evidence="2 3">
    <name type="scientific">Hondaea fermentalgiana</name>
    <dbReference type="NCBI Taxonomy" id="2315210"/>
    <lineage>
        <taxon>Eukaryota</taxon>
        <taxon>Sar</taxon>
        <taxon>Stramenopiles</taxon>
        <taxon>Bigyra</taxon>
        <taxon>Labyrinthulomycetes</taxon>
        <taxon>Thraustochytrida</taxon>
        <taxon>Thraustochytriidae</taxon>
        <taxon>Hondaea</taxon>
    </lineage>
</organism>